<dbReference type="RefSeq" id="WP_382379200.1">
    <property type="nucleotide sequence ID" value="NZ_JBHRZI010000040.1"/>
</dbReference>
<dbReference type="Proteomes" id="UP001595690">
    <property type="component" value="Unassembled WGS sequence"/>
</dbReference>
<accession>A0ABV8C6N1</accession>
<gene>
    <name evidence="2" type="ORF">ACFOWZ_40140</name>
</gene>
<name>A0ABV8C6N1_9PSEU</name>
<dbReference type="EMBL" id="JBHRZI010000040">
    <property type="protein sequence ID" value="MFC3897718.1"/>
    <property type="molecule type" value="Genomic_DNA"/>
</dbReference>
<comment type="caution">
    <text evidence="2">The sequence shown here is derived from an EMBL/GenBank/DDBJ whole genome shotgun (WGS) entry which is preliminary data.</text>
</comment>
<proteinExistence type="predicted"/>
<evidence type="ECO:0000313" key="2">
    <source>
        <dbReference type="EMBL" id="MFC3897718.1"/>
    </source>
</evidence>
<evidence type="ECO:0000256" key="1">
    <source>
        <dbReference type="SAM" id="MobiDB-lite"/>
    </source>
</evidence>
<evidence type="ECO:0000313" key="3">
    <source>
        <dbReference type="Proteomes" id="UP001595690"/>
    </source>
</evidence>
<reference evidence="3" key="1">
    <citation type="journal article" date="2019" name="Int. J. Syst. Evol. Microbiol.">
        <title>The Global Catalogue of Microorganisms (GCM) 10K type strain sequencing project: providing services to taxonomists for standard genome sequencing and annotation.</title>
        <authorList>
            <consortium name="The Broad Institute Genomics Platform"/>
            <consortium name="The Broad Institute Genome Sequencing Center for Infectious Disease"/>
            <person name="Wu L."/>
            <person name="Ma J."/>
        </authorList>
    </citation>
    <scope>NUCLEOTIDE SEQUENCE [LARGE SCALE GENOMIC DNA]</scope>
    <source>
        <strain evidence="3">CGMCC 4.7405</strain>
    </source>
</reference>
<feature type="region of interest" description="Disordered" evidence="1">
    <location>
        <begin position="26"/>
        <end position="48"/>
    </location>
</feature>
<keyword evidence="3" id="KW-1185">Reference proteome</keyword>
<protein>
    <submittedName>
        <fullName evidence="2">Uncharacterized protein</fullName>
    </submittedName>
</protein>
<sequence>MFWVEAAMISEFTVFWSLQTLEITKAKPGNTEPGQDATHPKQPAEVQH</sequence>
<organism evidence="2 3">
    <name type="scientific">Lentzea rhizosphaerae</name>
    <dbReference type="NCBI Taxonomy" id="2041025"/>
    <lineage>
        <taxon>Bacteria</taxon>
        <taxon>Bacillati</taxon>
        <taxon>Actinomycetota</taxon>
        <taxon>Actinomycetes</taxon>
        <taxon>Pseudonocardiales</taxon>
        <taxon>Pseudonocardiaceae</taxon>
        <taxon>Lentzea</taxon>
    </lineage>
</organism>